<evidence type="ECO:0000256" key="4">
    <source>
        <dbReference type="ARBA" id="ARBA00022502"/>
    </source>
</evidence>
<feature type="transmembrane region" description="Helical" evidence="10">
    <location>
        <begin position="220"/>
        <end position="242"/>
    </location>
</feature>
<name>A0A0N4U668_DRAME</name>
<comment type="similarity">
    <text evidence="3 10">Belongs to the PIGX family.</text>
</comment>
<evidence type="ECO:0000313" key="11">
    <source>
        <dbReference type="Proteomes" id="UP000038040"/>
    </source>
</evidence>
<dbReference type="PANTHER" id="PTHR28650:SF1">
    <property type="entry name" value="PHOSPHATIDYLINOSITOL-GLYCAN BIOSYNTHESIS CLASS X PROTEIN"/>
    <property type="match status" value="1"/>
</dbReference>
<comment type="function">
    <text evidence="10">Stabilizing subunit of the glycosylphosphatidylinositol-mannosyltransferase I complex which catalyzes the transfer of the first mannose, via an alpha-1,4 bond from a dolichol-phosphate-mannose (Dol-P-Man) to the glucosaminyl acyl phosphatidylinositol (GlcN-(acyl)PI) intermediate to generate alpha-D-Man-(1-&gt;4)-alpha-D-GlcN-(1-&gt;6)-(1-radyl,2-acyl-sn-glycero-3-phospho)-2-acyl-inositol and participates in the sixth step of the glycosylphosphatidylinositol-anchor biosynthesis. Probably acts by stabilizing the mannosyltransferase PIGM.</text>
</comment>
<evidence type="ECO:0000256" key="10">
    <source>
        <dbReference type="RuleBase" id="RU366056"/>
    </source>
</evidence>
<keyword evidence="6 10" id="KW-0256">Endoplasmic reticulum</keyword>
<evidence type="ECO:0000313" key="12">
    <source>
        <dbReference type="WBParaSite" id="DME_0000239601-mRNA-1"/>
    </source>
</evidence>
<dbReference type="UniPathway" id="UPA00196"/>
<evidence type="ECO:0000256" key="7">
    <source>
        <dbReference type="ARBA" id="ARBA00022989"/>
    </source>
</evidence>
<dbReference type="Proteomes" id="UP000038040">
    <property type="component" value="Unplaced"/>
</dbReference>
<evidence type="ECO:0000256" key="5">
    <source>
        <dbReference type="ARBA" id="ARBA00022692"/>
    </source>
</evidence>
<accession>A0A0N4U668</accession>
<protein>
    <recommendedName>
        <fullName evidence="10">Phosphatidylinositol-glycan biosynthesis class X protein</fullName>
    </recommendedName>
</protein>
<comment type="subcellular location">
    <subcellularLocation>
        <location evidence="1 10">Endoplasmic reticulum membrane</location>
        <topology evidence="1 10">Single-pass membrane protein</topology>
    </subcellularLocation>
</comment>
<evidence type="ECO:0000256" key="1">
    <source>
        <dbReference type="ARBA" id="ARBA00004389"/>
    </source>
</evidence>
<keyword evidence="8 10" id="KW-0472">Membrane</keyword>
<dbReference type="AlphaFoldDB" id="A0A0N4U668"/>
<dbReference type="InterPro" id="IPR040039">
    <property type="entry name" value="PIGX"/>
</dbReference>
<sequence>LISSRTEGKNHFLIWFFRFNNNVLGLGLHRRLFVNTSLGSLNRFINCHLSYRFVIPAGAYVDYDTLPQISSYRIAEKHFDIEAAREASKDEVVYVCSNKVLRKNFIYHEEFAFPFHIRYHRASNASANVTLQSPKILIRCENNDTFLNNGSCTKWIKKMGIVNYENIFINMKKLFSEFLFFQAPCDCKTSQKCNWIFLKSTFSNKVTLSVPTGNYESQTIIFVVTFFVVFLCILAIVINSIFDKKGKID</sequence>
<evidence type="ECO:0000256" key="3">
    <source>
        <dbReference type="ARBA" id="ARBA00010345"/>
    </source>
</evidence>
<proteinExistence type="inferred from homology"/>
<dbReference type="GO" id="GO:0006506">
    <property type="term" value="P:GPI anchor biosynthetic process"/>
    <property type="evidence" value="ECO:0007669"/>
    <property type="project" value="UniProtKB-UniPathway"/>
</dbReference>
<dbReference type="WBParaSite" id="DME_0000239601-mRNA-1">
    <property type="protein sequence ID" value="DME_0000239601-mRNA-1"/>
    <property type="gene ID" value="DME_0000239601"/>
</dbReference>
<dbReference type="Pfam" id="PF08320">
    <property type="entry name" value="PIG-X"/>
    <property type="match status" value="1"/>
</dbReference>
<keyword evidence="5 10" id="KW-0812">Transmembrane</keyword>
<keyword evidence="7 10" id="KW-1133">Transmembrane helix</keyword>
<dbReference type="PANTHER" id="PTHR28650">
    <property type="entry name" value="PHOSPHATIDYLINOSITOL-GLYCAN BIOSYNTHESIS CLASS X PROTEIN"/>
    <property type="match status" value="1"/>
</dbReference>
<evidence type="ECO:0000256" key="2">
    <source>
        <dbReference type="ARBA" id="ARBA00004687"/>
    </source>
</evidence>
<evidence type="ECO:0000256" key="8">
    <source>
        <dbReference type="ARBA" id="ARBA00023136"/>
    </source>
</evidence>
<organism evidence="11 12">
    <name type="scientific">Dracunculus medinensis</name>
    <name type="common">Guinea worm</name>
    <dbReference type="NCBI Taxonomy" id="318479"/>
    <lineage>
        <taxon>Eukaryota</taxon>
        <taxon>Metazoa</taxon>
        <taxon>Ecdysozoa</taxon>
        <taxon>Nematoda</taxon>
        <taxon>Chromadorea</taxon>
        <taxon>Rhabditida</taxon>
        <taxon>Spirurina</taxon>
        <taxon>Dracunculoidea</taxon>
        <taxon>Dracunculidae</taxon>
        <taxon>Dracunculus</taxon>
    </lineage>
</organism>
<keyword evidence="9" id="KW-0325">Glycoprotein</keyword>
<evidence type="ECO:0000256" key="9">
    <source>
        <dbReference type="ARBA" id="ARBA00023180"/>
    </source>
</evidence>
<evidence type="ECO:0000256" key="6">
    <source>
        <dbReference type="ARBA" id="ARBA00022824"/>
    </source>
</evidence>
<keyword evidence="4 10" id="KW-0337">GPI-anchor biosynthesis</keyword>
<dbReference type="InterPro" id="IPR013233">
    <property type="entry name" value="PIG-X/PBN1"/>
</dbReference>
<reference evidence="12" key="1">
    <citation type="submission" date="2017-02" db="UniProtKB">
        <authorList>
            <consortium name="WormBaseParasite"/>
        </authorList>
    </citation>
    <scope>IDENTIFICATION</scope>
</reference>
<dbReference type="GO" id="GO:0005789">
    <property type="term" value="C:endoplasmic reticulum membrane"/>
    <property type="evidence" value="ECO:0007669"/>
    <property type="project" value="UniProtKB-SubCell"/>
</dbReference>
<comment type="pathway">
    <text evidence="2 10">Glycolipid biosynthesis; glycosylphosphatidylinositol-anchor biosynthesis.</text>
</comment>